<organism evidence="1 2">
    <name type="scientific">Paenarthrobacter ureafaciens</name>
    <dbReference type="NCBI Taxonomy" id="37931"/>
    <lineage>
        <taxon>Bacteria</taxon>
        <taxon>Bacillati</taxon>
        <taxon>Actinomycetota</taxon>
        <taxon>Actinomycetes</taxon>
        <taxon>Micrococcales</taxon>
        <taxon>Micrococcaceae</taxon>
        <taxon>Paenarthrobacter</taxon>
    </lineage>
</organism>
<proteinExistence type="predicted"/>
<dbReference type="AlphaFoldDB" id="A0AAX3EIX0"/>
<protein>
    <submittedName>
        <fullName evidence="1">Uncharacterized protein</fullName>
    </submittedName>
</protein>
<evidence type="ECO:0000313" key="2">
    <source>
        <dbReference type="Proteomes" id="UP001163293"/>
    </source>
</evidence>
<evidence type="ECO:0000313" key="1">
    <source>
        <dbReference type="EMBL" id="UYV97739.1"/>
    </source>
</evidence>
<dbReference type="RefSeq" id="WP_069696622.1">
    <property type="nucleotide sequence ID" value="NZ_CP014574.1"/>
</dbReference>
<dbReference type="EMBL" id="CP101185">
    <property type="protein sequence ID" value="UYV97739.1"/>
    <property type="molecule type" value="Genomic_DNA"/>
</dbReference>
<name>A0AAX3EIX0_PAEUR</name>
<keyword evidence="2" id="KW-1185">Reference proteome</keyword>
<dbReference type="GeneID" id="79882819"/>
<gene>
    <name evidence="1" type="ORF">NL394_00330</name>
</gene>
<reference evidence="1" key="1">
    <citation type="submission" date="2022-07" db="EMBL/GenBank/DDBJ databases">
        <authorList>
            <person name="Wu T."/>
        </authorList>
    </citation>
    <scope>NUCLEOTIDE SEQUENCE</scope>
    <source>
        <strain evidence="1">SD-1</strain>
    </source>
</reference>
<dbReference type="Proteomes" id="UP001163293">
    <property type="component" value="Chromosome"/>
</dbReference>
<sequence>MKGNTLTSEKLSVVVRVDVDGEQIQIAATGRVTLTSLQGLYPVVQRTKSLGSGLDVRMDLSEATVDADALDELQLYAGLCEIPVLLSPEKSNVTALPSRAPRLTTAAA</sequence>
<accession>A0AAX3EIX0</accession>